<protein>
    <submittedName>
        <fullName evidence="1">Uncharacterized protein</fullName>
    </submittedName>
</protein>
<dbReference type="AlphaFoldDB" id="A0AAV4WW50"/>
<dbReference type="EMBL" id="BPLR01016816">
    <property type="protein sequence ID" value="GIY86563.1"/>
    <property type="molecule type" value="Genomic_DNA"/>
</dbReference>
<keyword evidence="2" id="KW-1185">Reference proteome</keyword>
<proteinExistence type="predicted"/>
<evidence type="ECO:0000313" key="1">
    <source>
        <dbReference type="EMBL" id="GIY86563.1"/>
    </source>
</evidence>
<reference evidence="1 2" key="1">
    <citation type="submission" date="2021-06" db="EMBL/GenBank/DDBJ databases">
        <title>Caerostris extrusa draft genome.</title>
        <authorList>
            <person name="Kono N."/>
            <person name="Arakawa K."/>
        </authorList>
    </citation>
    <scope>NUCLEOTIDE SEQUENCE [LARGE SCALE GENOMIC DNA]</scope>
</reference>
<comment type="caution">
    <text evidence="1">The sequence shown here is derived from an EMBL/GenBank/DDBJ whole genome shotgun (WGS) entry which is preliminary data.</text>
</comment>
<accession>A0AAV4WW50</accession>
<evidence type="ECO:0000313" key="2">
    <source>
        <dbReference type="Proteomes" id="UP001054945"/>
    </source>
</evidence>
<name>A0AAV4WW50_CAEEX</name>
<organism evidence="1 2">
    <name type="scientific">Caerostris extrusa</name>
    <name type="common">Bark spider</name>
    <name type="synonym">Caerostris bankana</name>
    <dbReference type="NCBI Taxonomy" id="172846"/>
    <lineage>
        <taxon>Eukaryota</taxon>
        <taxon>Metazoa</taxon>
        <taxon>Ecdysozoa</taxon>
        <taxon>Arthropoda</taxon>
        <taxon>Chelicerata</taxon>
        <taxon>Arachnida</taxon>
        <taxon>Araneae</taxon>
        <taxon>Araneomorphae</taxon>
        <taxon>Entelegynae</taxon>
        <taxon>Araneoidea</taxon>
        <taxon>Araneidae</taxon>
        <taxon>Caerostris</taxon>
    </lineage>
</organism>
<sequence>MSMPFMPEMQELYCGSSLGVSDLTELGLNPSREAKSILKLQCLCHLCDKLKCQKVIPSIKKYEQVLSANLIKKLDVLHMPLMVMCFVIVNFELHVLCMNTTINPLIEDDERMLFFGKMLGKIAPNLRFLCEKSDNRQPLTLGLDAWTHEFCARNYI</sequence>
<gene>
    <name evidence="1" type="ORF">CEXT_476361</name>
</gene>
<dbReference type="Proteomes" id="UP001054945">
    <property type="component" value="Unassembled WGS sequence"/>
</dbReference>